<keyword evidence="2 4" id="KW-0863">Zinc-finger</keyword>
<name>A0A3P7LUG9_DIBLA</name>
<dbReference type="GO" id="GO:0008270">
    <property type="term" value="F:zinc ion binding"/>
    <property type="evidence" value="ECO:0007669"/>
    <property type="project" value="UniProtKB-KW"/>
</dbReference>
<dbReference type="Proteomes" id="UP000281553">
    <property type="component" value="Unassembled WGS sequence"/>
</dbReference>
<dbReference type="InterPro" id="IPR001841">
    <property type="entry name" value="Znf_RING"/>
</dbReference>
<evidence type="ECO:0000256" key="1">
    <source>
        <dbReference type="ARBA" id="ARBA00022723"/>
    </source>
</evidence>
<keyword evidence="1" id="KW-0479">Metal-binding</keyword>
<dbReference type="InterPro" id="IPR017907">
    <property type="entry name" value="Znf_RING_CS"/>
</dbReference>
<keyword evidence="7" id="KW-1185">Reference proteome</keyword>
<keyword evidence="3" id="KW-0862">Zinc</keyword>
<dbReference type="InterPro" id="IPR013083">
    <property type="entry name" value="Znf_RING/FYVE/PHD"/>
</dbReference>
<evidence type="ECO:0000259" key="5">
    <source>
        <dbReference type="PROSITE" id="PS50089"/>
    </source>
</evidence>
<dbReference type="SUPFAM" id="SSF57850">
    <property type="entry name" value="RING/U-box"/>
    <property type="match status" value="1"/>
</dbReference>
<feature type="domain" description="RING-type" evidence="5">
    <location>
        <begin position="8"/>
        <end position="47"/>
    </location>
</feature>
<evidence type="ECO:0000313" key="7">
    <source>
        <dbReference type="Proteomes" id="UP000281553"/>
    </source>
</evidence>
<evidence type="ECO:0000256" key="3">
    <source>
        <dbReference type="ARBA" id="ARBA00022833"/>
    </source>
</evidence>
<evidence type="ECO:0000313" key="6">
    <source>
        <dbReference type="EMBL" id="VDN20594.1"/>
    </source>
</evidence>
<organism evidence="6 7">
    <name type="scientific">Dibothriocephalus latus</name>
    <name type="common">Fish tapeworm</name>
    <name type="synonym">Diphyllobothrium latum</name>
    <dbReference type="NCBI Taxonomy" id="60516"/>
    <lineage>
        <taxon>Eukaryota</taxon>
        <taxon>Metazoa</taxon>
        <taxon>Spiralia</taxon>
        <taxon>Lophotrochozoa</taxon>
        <taxon>Platyhelminthes</taxon>
        <taxon>Cestoda</taxon>
        <taxon>Eucestoda</taxon>
        <taxon>Diphyllobothriidea</taxon>
        <taxon>Diphyllobothriidae</taxon>
        <taxon>Dibothriocephalus</taxon>
    </lineage>
</organism>
<dbReference type="PROSITE" id="PS50089">
    <property type="entry name" value="ZF_RING_2"/>
    <property type="match status" value="1"/>
</dbReference>
<dbReference type="Gene3D" id="3.30.40.10">
    <property type="entry name" value="Zinc/RING finger domain, C3HC4 (zinc finger)"/>
    <property type="match status" value="1"/>
</dbReference>
<gene>
    <name evidence="6" type="ORF">DILT_LOCUS13654</name>
</gene>
<dbReference type="AlphaFoldDB" id="A0A3P7LUG9"/>
<evidence type="ECO:0000256" key="4">
    <source>
        <dbReference type="PROSITE-ProRule" id="PRU00175"/>
    </source>
</evidence>
<dbReference type="PROSITE" id="PS00518">
    <property type="entry name" value="ZF_RING_1"/>
    <property type="match status" value="1"/>
</dbReference>
<dbReference type="EMBL" id="UYRU01071082">
    <property type="protein sequence ID" value="VDN20594.1"/>
    <property type="molecule type" value="Genomic_DNA"/>
</dbReference>
<reference evidence="6 7" key="1">
    <citation type="submission" date="2018-11" db="EMBL/GenBank/DDBJ databases">
        <authorList>
            <consortium name="Pathogen Informatics"/>
        </authorList>
    </citation>
    <scope>NUCLEOTIDE SEQUENCE [LARGE SCALE GENOMIC DNA]</scope>
</reference>
<accession>A0A3P7LUG9</accession>
<protein>
    <recommendedName>
        <fullName evidence="5">RING-type domain-containing protein</fullName>
    </recommendedName>
</protein>
<sequence>MKTEPSICDGCNQQTEEGKDLPCKHFLCTACVDPELKKAKPQCTKCKKEFTKEQAAPHSLICLDITCEGAPGCKKMHLTDIDLGEGSTEGAKASAKS</sequence>
<proteinExistence type="predicted"/>
<evidence type="ECO:0000256" key="2">
    <source>
        <dbReference type="ARBA" id="ARBA00022771"/>
    </source>
</evidence>